<name>A0A2U8H558_9RHOO</name>
<feature type="chain" id="PRO_5016090264" evidence="1">
    <location>
        <begin position="23"/>
        <end position="215"/>
    </location>
</feature>
<keyword evidence="1" id="KW-0732">Signal</keyword>
<evidence type="ECO:0000313" key="3">
    <source>
        <dbReference type="Proteomes" id="UP000244902"/>
    </source>
</evidence>
<protein>
    <submittedName>
        <fullName evidence="2">Uncharacterized protein</fullName>
    </submittedName>
</protein>
<dbReference type="OrthoDB" id="5297096at2"/>
<sequence length="215" mass="23101">MGRLLLIMALWCSALLGSASHAQDQTLYGGCVDAKGRTVAAVPDPTLPTAISTQIEGGRAVIRYNHAALPRLDERGQLFLFAHECSRLNLGLPASAQRTPAGARRADCWAASTLQRSGLIKAEDLGLLQETLDFSAEEWSRLPGPIRRIDLRSCPRHLSPSLHEPGPGQDDWNTCTRRCADVSLSCQGGVAGRSDTGCDAAYSRCVALCNSSFPR</sequence>
<accession>A0A2U8H558</accession>
<organism evidence="2 3">
    <name type="scientific">Parazoarcus communis</name>
    <dbReference type="NCBI Taxonomy" id="41977"/>
    <lineage>
        <taxon>Bacteria</taxon>
        <taxon>Pseudomonadati</taxon>
        <taxon>Pseudomonadota</taxon>
        <taxon>Betaproteobacteria</taxon>
        <taxon>Rhodocyclales</taxon>
        <taxon>Zoogloeaceae</taxon>
        <taxon>Parazoarcus</taxon>
    </lineage>
</organism>
<dbReference type="EMBL" id="CP022188">
    <property type="protein sequence ID" value="AWI80763.1"/>
    <property type="molecule type" value="Genomic_DNA"/>
</dbReference>
<dbReference type="AlphaFoldDB" id="A0A2U8H558"/>
<evidence type="ECO:0000256" key="1">
    <source>
        <dbReference type="SAM" id="SignalP"/>
    </source>
</evidence>
<reference evidence="2 3" key="1">
    <citation type="submission" date="2017-06" db="EMBL/GenBank/DDBJ databases">
        <title>Azoarcus sp. TSNA42 complete genome sequence.</title>
        <authorList>
            <person name="Woo J.-H."/>
            <person name="Kim H.-S."/>
        </authorList>
    </citation>
    <scope>NUCLEOTIDE SEQUENCE [LARGE SCALE GENOMIC DNA]</scope>
    <source>
        <strain evidence="2 3">TSNA42</strain>
    </source>
</reference>
<dbReference type="RefSeq" id="WP_108974628.1">
    <property type="nucleotide sequence ID" value="NZ_CP022188.1"/>
</dbReference>
<evidence type="ECO:0000313" key="2">
    <source>
        <dbReference type="EMBL" id="AWI80763.1"/>
    </source>
</evidence>
<feature type="signal peptide" evidence="1">
    <location>
        <begin position="1"/>
        <end position="22"/>
    </location>
</feature>
<proteinExistence type="predicted"/>
<gene>
    <name evidence="2" type="ORF">CEW87_16115</name>
</gene>
<dbReference type="Proteomes" id="UP000244902">
    <property type="component" value="Chromosome"/>
</dbReference>